<organism evidence="2 3">
    <name type="scientific">Rhodocollybia butyracea</name>
    <dbReference type="NCBI Taxonomy" id="206335"/>
    <lineage>
        <taxon>Eukaryota</taxon>
        <taxon>Fungi</taxon>
        <taxon>Dikarya</taxon>
        <taxon>Basidiomycota</taxon>
        <taxon>Agaricomycotina</taxon>
        <taxon>Agaricomycetes</taxon>
        <taxon>Agaricomycetidae</taxon>
        <taxon>Agaricales</taxon>
        <taxon>Marasmiineae</taxon>
        <taxon>Omphalotaceae</taxon>
        <taxon>Rhodocollybia</taxon>
    </lineage>
</organism>
<proteinExistence type="predicted"/>
<sequence length="232" mass="26228">MPGLAESSGEGEGEDARIKDNEKNPINVRSIHSSAIYTVLQDSPMLMSRSWSGSSDTSEHSSDSDLEGNASKLLQLGNYASTWKGVFARAHVPAIFKFAQTSQLALSLFFVEVCCYRMLSNVSPQIIPHFYGYFLHRGEPVLILEDAGKSLEGSFWTDVEPLIHEERIEIYKILKTLHERGIEHGYFYPRNIIRRKDGTFCVIDLQDAEVNHDCIGKDECEELSDLRRELNV</sequence>
<dbReference type="EMBL" id="JADNRY010000058">
    <property type="protein sequence ID" value="KAF9068651.1"/>
    <property type="molecule type" value="Genomic_DNA"/>
</dbReference>
<evidence type="ECO:0000256" key="1">
    <source>
        <dbReference type="SAM" id="MobiDB-lite"/>
    </source>
</evidence>
<feature type="compositionally biased region" description="Basic and acidic residues" evidence="1">
    <location>
        <begin position="14"/>
        <end position="23"/>
    </location>
</feature>
<evidence type="ECO:0000313" key="2">
    <source>
        <dbReference type="EMBL" id="KAF9068651.1"/>
    </source>
</evidence>
<dbReference type="Gene3D" id="1.10.510.10">
    <property type="entry name" value="Transferase(Phosphotransferase) domain 1"/>
    <property type="match status" value="1"/>
</dbReference>
<accession>A0A9P5PSL0</accession>
<dbReference type="Proteomes" id="UP000772434">
    <property type="component" value="Unassembled WGS sequence"/>
</dbReference>
<evidence type="ECO:0008006" key="4">
    <source>
        <dbReference type="Google" id="ProtNLM"/>
    </source>
</evidence>
<name>A0A9P5PSL0_9AGAR</name>
<evidence type="ECO:0000313" key="3">
    <source>
        <dbReference type="Proteomes" id="UP000772434"/>
    </source>
</evidence>
<reference evidence="2" key="1">
    <citation type="submission" date="2020-11" db="EMBL/GenBank/DDBJ databases">
        <authorList>
            <consortium name="DOE Joint Genome Institute"/>
            <person name="Ahrendt S."/>
            <person name="Riley R."/>
            <person name="Andreopoulos W."/>
            <person name="Labutti K."/>
            <person name="Pangilinan J."/>
            <person name="Ruiz-Duenas F.J."/>
            <person name="Barrasa J.M."/>
            <person name="Sanchez-Garcia M."/>
            <person name="Camarero S."/>
            <person name="Miyauchi S."/>
            <person name="Serrano A."/>
            <person name="Linde D."/>
            <person name="Babiker R."/>
            <person name="Drula E."/>
            <person name="Ayuso-Fernandez I."/>
            <person name="Pacheco R."/>
            <person name="Padilla G."/>
            <person name="Ferreira P."/>
            <person name="Barriuso J."/>
            <person name="Kellner H."/>
            <person name="Castanera R."/>
            <person name="Alfaro M."/>
            <person name="Ramirez L."/>
            <person name="Pisabarro A.G."/>
            <person name="Kuo A."/>
            <person name="Tritt A."/>
            <person name="Lipzen A."/>
            <person name="He G."/>
            <person name="Yan M."/>
            <person name="Ng V."/>
            <person name="Cullen D."/>
            <person name="Martin F."/>
            <person name="Rosso M.-N."/>
            <person name="Henrissat B."/>
            <person name="Hibbett D."/>
            <person name="Martinez A.T."/>
            <person name="Grigoriev I.V."/>
        </authorList>
    </citation>
    <scope>NUCLEOTIDE SEQUENCE</scope>
    <source>
        <strain evidence="2">AH 40177</strain>
    </source>
</reference>
<protein>
    <recommendedName>
        <fullName evidence="4">Protein kinase domain-containing protein</fullName>
    </recommendedName>
</protein>
<dbReference type="InterPro" id="IPR011009">
    <property type="entry name" value="Kinase-like_dom_sf"/>
</dbReference>
<dbReference type="SUPFAM" id="SSF56112">
    <property type="entry name" value="Protein kinase-like (PK-like)"/>
    <property type="match status" value="1"/>
</dbReference>
<dbReference type="AlphaFoldDB" id="A0A9P5PSL0"/>
<comment type="caution">
    <text evidence="2">The sequence shown here is derived from an EMBL/GenBank/DDBJ whole genome shotgun (WGS) entry which is preliminary data.</text>
</comment>
<keyword evidence="3" id="KW-1185">Reference proteome</keyword>
<feature type="region of interest" description="Disordered" evidence="1">
    <location>
        <begin position="1"/>
        <end position="25"/>
    </location>
</feature>
<dbReference type="OrthoDB" id="427969at2759"/>
<gene>
    <name evidence="2" type="ORF">BDP27DRAFT_772682</name>
</gene>